<dbReference type="Pfam" id="PF11949">
    <property type="entry name" value="DUF3466"/>
    <property type="match status" value="1"/>
</dbReference>
<dbReference type="EMBL" id="BONP01000002">
    <property type="protein sequence ID" value="GIG38732.1"/>
    <property type="molecule type" value="Genomic_DNA"/>
</dbReference>
<dbReference type="RefSeq" id="WP_203670793.1">
    <property type="nucleotide sequence ID" value="NZ_BONP01000002.1"/>
</dbReference>
<keyword evidence="3" id="KW-1185">Reference proteome</keyword>
<evidence type="ECO:0000313" key="3">
    <source>
        <dbReference type="Proteomes" id="UP000614741"/>
    </source>
</evidence>
<comment type="caution">
    <text evidence="2">The sequence shown here is derived from an EMBL/GenBank/DDBJ whole genome shotgun (WGS) entry which is preliminary data.</text>
</comment>
<protein>
    <submittedName>
        <fullName evidence="2">Uncharacterized protein</fullName>
    </submittedName>
</protein>
<dbReference type="InterPro" id="IPR022562">
    <property type="entry name" value="DUF3466"/>
</dbReference>
<evidence type="ECO:0000313" key="2">
    <source>
        <dbReference type="EMBL" id="GIG38732.1"/>
    </source>
</evidence>
<gene>
    <name evidence="2" type="ORF">Cph01nite_04940</name>
</gene>
<dbReference type="InterPro" id="IPR014262">
    <property type="entry name" value="HAF_rpt"/>
</dbReference>
<reference evidence="2 3" key="1">
    <citation type="submission" date="2021-01" db="EMBL/GenBank/DDBJ databases">
        <title>Whole genome shotgun sequence of Cellulomonas phragmiteti NBRC 110785.</title>
        <authorList>
            <person name="Komaki H."/>
            <person name="Tamura T."/>
        </authorList>
    </citation>
    <scope>NUCLEOTIDE SEQUENCE [LARGE SCALE GENOMIC DNA]</scope>
    <source>
        <strain evidence="2 3">NBRC 110785</strain>
    </source>
</reference>
<name>A0ABQ4DHA3_9CELL</name>
<feature type="chain" id="PRO_5046107912" evidence="1">
    <location>
        <begin position="24"/>
        <end position="349"/>
    </location>
</feature>
<sequence length="349" mass="36242">MARIGAVLLAAAMAVGTAPPAVAWAGAPPTGCGAYEVTDLRAADGWSESTSGFGVNNAGVVVGVTRPAYGVPTAFLWSSDVGLSTIEVPGASYSAATDINDRGQVVGEATYPDGTTRPFVFDSRTGRTTDLGTLGGPEAYATAINNRGQVVGASRTAAWEFQVHAFLWSPSTGVMRDLGTLGGDDSQAFGINDHGQVVGRAMRAEGYHVPFVWEPRSGRMVQPSGEFAGGSAARGINNRGDMVGWAENGWQASSNQAFFRSARTRTVQALTGVEEGGTRAVGITEDGTVVGMRFNDADGWFRTTVWHPATGCVAELASPEVALVQVFGISGNGHIVAGRMLWSPAAPRS</sequence>
<dbReference type="Proteomes" id="UP000614741">
    <property type="component" value="Unassembled WGS sequence"/>
</dbReference>
<dbReference type="NCBIfam" id="TIGR02913">
    <property type="entry name" value="HAF_rpt"/>
    <property type="match status" value="2"/>
</dbReference>
<proteinExistence type="predicted"/>
<evidence type="ECO:0000256" key="1">
    <source>
        <dbReference type="SAM" id="SignalP"/>
    </source>
</evidence>
<feature type="signal peptide" evidence="1">
    <location>
        <begin position="1"/>
        <end position="23"/>
    </location>
</feature>
<keyword evidence="1" id="KW-0732">Signal</keyword>
<organism evidence="2 3">
    <name type="scientific">Cellulomonas phragmiteti</name>
    <dbReference type="NCBI Taxonomy" id="478780"/>
    <lineage>
        <taxon>Bacteria</taxon>
        <taxon>Bacillati</taxon>
        <taxon>Actinomycetota</taxon>
        <taxon>Actinomycetes</taxon>
        <taxon>Micrococcales</taxon>
        <taxon>Cellulomonadaceae</taxon>
        <taxon>Cellulomonas</taxon>
    </lineage>
</organism>
<dbReference type="SUPFAM" id="SSF69304">
    <property type="entry name" value="Tricorn protease N-terminal domain"/>
    <property type="match status" value="1"/>
</dbReference>
<accession>A0ABQ4DHA3</accession>